<keyword evidence="2" id="KW-1185">Reference proteome</keyword>
<comment type="caution">
    <text evidence="1">The sequence shown here is derived from an EMBL/GenBank/DDBJ whole genome shotgun (WGS) entry which is preliminary data.</text>
</comment>
<gene>
    <name evidence="1" type="ORF">JHL16_28375</name>
</gene>
<evidence type="ECO:0000313" key="1">
    <source>
        <dbReference type="EMBL" id="MBK1870313.1"/>
    </source>
</evidence>
<protein>
    <submittedName>
        <fullName evidence="1">Uncharacterized protein</fullName>
    </submittedName>
</protein>
<dbReference type="EMBL" id="JAENHL010000008">
    <property type="protein sequence ID" value="MBK1870313.1"/>
    <property type="molecule type" value="Genomic_DNA"/>
</dbReference>
<evidence type="ECO:0000313" key="2">
    <source>
        <dbReference type="Proteomes" id="UP000616151"/>
    </source>
</evidence>
<dbReference type="Proteomes" id="UP000616151">
    <property type="component" value="Unassembled WGS sequence"/>
</dbReference>
<name>A0ACC5RCE8_9HYPH</name>
<reference evidence="1" key="1">
    <citation type="submission" date="2021-01" db="EMBL/GenBank/DDBJ databases">
        <authorList>
            <person name="Sun Q."/>
        </authorList>
    </citation>
    <scope>NUCLEOTIDE SEQUENCE</scope>
    <source>
        <strain evidence="1">YIM B02566</strain>
    </source>
</reference>
<proteinExistence type="predicted"/>
<sequence length="59" mass="6749">MHDVNPMGPLRHLEELERRAVSRLRAARAKPARQARLWPLILVLVTRMRAAIARKMPAG</sequence>
<organism evidence="1 2">
    <name type="scientific">Taklimakanibacter albus</name>
    <dbReference type="NCBI Taxonomy" id="2800327"/>
    <lineage>
        <taxon>Bacteria</taxon>
        <taxon>Pseudomonadati</taxon>
        <taxon>Pseudomonadota</taxon>
        <taxon>Alphaproteobacteria</taxon>
        <taxon>Hyphomicrobiales</taxon>
        <taxon>Aestuariivirgaceae</taxon>
        <taxon>Taklimakanibacter</taxon>
    </lineage>
</organism>
<accession>A0ACC5RCE8</accession>